<name>A0A498JES7_MALDO</name>
<dbReference type="InterPro" id="IPR004873">
    <property type="entry name" value="BURP_dom"/>
</dbReference>
<evidence type="ECO:0000313" key="2">
    <source>
        <dbReference type="EMBL" id="RXH91861.1"/>
    </source>
</evidence>
<evidence type="ECO:0000313" key="3">
    <source>
        <dbReference type="Proteomes" id="UP000290289"/>
    </source>
</evidence>
<evidence type="ECO:0000259" key="1">
    <source>
        <dbReference type="PROSITE" id="PS51277"/>
    </source>
</evidence>
<dbReference type="PANTHER" id="PTHR31236">
    <property type="entry name" value="BURP DOMAIN PROTEIN USPL1-LIKE"/>
    <property type="match status" value="1"/>
</dbReference>
<comment type="caution">
    <text evidence="2">The sequence shown here is derived from an EMBL/GenBank/DDBJ whole genome shotgun (WGS) entry which is preliminary data.</text>
</comment>
<dbReference type="STRING" id="3750.A0A498JES7"/>
<dbReference type="PANTHER" id="PTHR31236:SF2">
    <property type="entry name" value="BURP DOMAIN PROTEIN RD22"/>
    <property type="match status" value="1"/>
</dbReference>
<organism evidence="2 3">
    <name type="scientific">Malus domestica</name>
    <name type="common">Apple</name>
    <name type="synonym">Pyrus malus</name>
    <dbReference type="NCBI Taxonomy" id="3750"/>
    <lineage>
        <taxon>Eukaryota</taxon>
        <taxon>Viridiplantae</taxon>
        <taxon>Streptophyta</taxon>
        <taxon>Embryophyta</taxon>
        <taxon>Tracheophyta</taxon>
        <taxon>Spermatophyta</taxon>
        <taxon>Magnoliopsida</taxon>
        <taxon>eudicotyledons</taxon>
        <taxon>Gunneridae</taxon>
        <taxon>Pentapetalae</taxon>
        <taxon>rosids</taxon>
        <taxon>fabids</taxon>
        <taxon>Rosales</taxon>
        <taxon>Rosaceae</taxon>
        <taxon>Amygdaloideae</taxon>
        <taxon>Maleae</taxon>
        <taxon>Malus</taxon>
    </lineage>
</organism>
<dbReference type="Proteomes" id="UP000290289">
    <property type="component" value="Chromosome 8"/>
</dbReference>
<feature type="domain" description="BURP" evidence="1">
    <location>
        <begin position="1"/>
        <end position="138"/>
    </location>
</feature>
<reference evidence="2 3" key="1">
    <citation type="submission" date="2018-10" db="EMBL/GenBank/DDBJ databases">
        <title>A high-quality apple genome assembly.</title>
        <authorList>
            <person name="Hu J."/>
        </authorList>
    </citation>
    <scope>NUCLEOTIDE SEQUENCE [LARGE SCALE GENOMIC DNA]</scope>
    <source>
        <strain evidence="3">cv. HFTH1</strain>
        <tissue evidence="2">Young leaf</tissue>
    </source>
</reference>
<dbReference type="EMBL" id="RDQH01000334">
    <property type="protein sequence ID" value="RXH91861.1"/>
    <property type="molecule type" value="Genomic_DNA"/>
</dbReference>
<accession>A0A498JES7</accession>
<dbReference type="Pfam" id="PF03181">
    <property type="entry name" value="BURP"/>
    <property type="match status" value="2"/>
</dbReference>
<feature type="domain" description="BURP" evidence="1">
    <location>
        <begin position="145"/>
        <end position="278"/>
    </location>
</feature>
<sequence>MKDTLQNCERTATRGEERYCATSLDLVEITVNQSRQSWKKERCSAAELHKTPGVKNLAANKLIACHKPIYAYAVFYCHSIEQTRTYIVPLEGADGTKAKAVAACHSPRHLAFRELNVTPGTVPICHFLKDENVAWVKVEARVKYFSSWRRTCILEMERNIALLKIRLEQLSYPEKLQSPFLHQYSLKPGFMEAIRINETIQVCESQGIIEEEKQCATSLESMINYAAFKLERNIEAVSTEVEKPAAAVQNYTISLGMKNLSAAYKNKVIVCHKLNYWL</sequence>
<proteinExistence type="predicted"/>
<gene>
    <name evidence="2" type="ORF">DVH24_020884</name>
</gene>
<dbReference type="InterPro" id="IPR044816">
    <property type="entry name" value="BURP"/>
</dbReference>
<protein>
    <recommendedName>
        <fullName evidence="1">BURP domain-containing protein</fullName>
    </recommendedName>
</protein>
<dbReference type="SMART" id="SM01045">
    <property type="entry name" value="BURP"/>
    <property type="match status" value="1"/>
</dbReference>
<keyword evidence="3" id="KW-1185">Reference proteome</keyword>
<dbReference type="PROSITE" id="PS51277">
    <property type="entry name" value="BURP"/>
    <property type="match status" value="2"/>
</dbReference>
<dbReference type="AlphaFoldDB" id="A0A498JES7"/>